<reference evidence="1" key="1">
    <citation type="submission" date="2014-09" db="EMBL/GenBank/DDBJ databases">
        <authorList>
            <person name="Magalhaes I.L.F."/>
            <person name="Oliveira U."/>
            <person name="Santos F.R."/>
            <person name="Vidigal T.H.D.A."/>
            <person name="Brescovit A.D."/>
            <person name="Santos A.J."/>
        </authorList>
    </citation>
    <scope>NUCLEOTIDE SEQUENCE</scope>
    <source>
        <tissue evidence="1">Shoot tissue taken approximately 20 cm above the soil surface</tissue>
    </source>
</reference>
<sequence>MHHVGYAKGYKHVMSELVGLSEAARKEFWMLFVIAKGTVKSFKANYLAEDSNLVKR</sequence>
<name>A0A0A8YEM0_ARUDO</name>
<evidence type="ECO:0000313" key="1">
    <source>
        <dbReference type="EMBL" id="JAD23610.1"/>
    </source>
</evidence>
<proteinExistence type="predicted"/>
<dbReference type="AlphaFoldDB" id="A0A0A8YEM0"/>
<reference evidence="1" key="2">
    <citation type="journal article" date="2015" name="Data Brief">
        <title>Shoot transcriptome of the giant reed, Arundo donax.</title>
        <authorList>
            <person name="Barrero R.A."/>
            <person name="Guerrero F.D."/>
            <person name="Moolhuijzen P."/>
            <person name="Goolsby J.A."/>
            <person name="Tidwell J."/>
            <person name="Bellgard S.E."/>
            <person name="Bellgard M.I."/>
        </authorList>
    </citation>
    <scope>NUCLEOTIDE SEQUENCE</scope>
    <source>
        <tissue evidence="1">Shoot tissue taken approximately 20 cm above the soil surface</tissue>
    </source>
</reference>
<protein>
    <submittedName>
        <fullName evidence="1">Uncharacterized protein</fullName>
    </submittedName>
</protein>
<organism evidence="1">
    <name type="scientific">Arundo donax</name>
    <name type="common">Giant reed</name>
    <name type="synonym">Donax arundinaceus</name>
    <dbReference type="NCBI Taxonomy" id="35708"/>
    <lineage>
        <taxon>Eukaryota</taxon>
        <taxon>Viridiplantae</taxon>
        <taxon>Streptophyta</taxon>
        <taxon>Embryophyta</taxon>
        <taxon>Tracheophyta</taxon>
        <taxon>Spermatophyta</taxon>
        <taxon>Magnoliopsida</taxon>
        <taxon>Liliopsida</taxon>
        <taxon>Poales</taxon>
        <taxon>Poaceae</taxon>
        <taxon>PACMAD clade</taxon>
        <taxon>Arundinoideae</taxon>
        <taxon>Arundineae</taxon>
        <taxon>Arundo</taxon>
    </lineage>
</organism>
<accession>A0A0A8YEM0</accession>
<dbReference type="EMBL" id="GBRH01274285">
    <property type="protein sequence ID" value="JAD23610.1"/>
    <property type="molecule type" value="Transcribed_RNA"/>
</dbReference>